<dbReference type="AlphaFoldDB" id="A0A370HN49"/>
<evidence type="ECO:0000256" key="9">
    <source>
        <dbReference type="ARBA" id="ARBA00023303"/>
    </source>
</evidence>
<evidence type="ECO:0000256" key="4">
    <source>
        <dbReference type="ARBA" id="ARBA00022989"/>
    </source>
</evidence>
<keyword evidence="5" id="KW-0406">Ion transport</keyword>
<dbReference type="SUPFAM" id="SSF54631">
    <property type="entry name" value="CBS-domain pair"/>
    <property type="match status" value="1"/>
</dbReference>
<proteinExistence type="predicted"/>
<dbReference type="SUPFAM" id="SSF81340">
    <property type="entry name" value="Clc chloride channel"/>
    <property type="match status" value="1"/>
</dbReference>
<feature type="transmembrane region" description="Helical" evidence="10">
    <location>
        <begin position="338"/>
        <end position="357"/>
    </location>
</feature>
<dbReference type="EMBL" id="QQBB01000003">
    <property type="protein sequence ID" value="RDI59992.1"/>
    <property type="molecule type" value="Genomic_DNA"/>
</dbReference>
<keyword evidence="9" id="KW-0407">Ion channel</keyword>
<evidence type="ECO:0000256" key="7">
    <source>
        <dbReference type="ARBA" id="ARBA00023173"/>
    </source>
</evidence>
<feature type="transmembrane region" description="Helical" evidence="10">
    <location>
        <begin position="120"/>
        <end position="144"/>
    </location>
</feature>
<evidence type="ECO:0000313" key="12">
    <source>
        <dbReference type="Proteomes" id="UP000254925"/>
    </source>
</evidence>
<reference evidence="11 12" key="1">
    <citation type="submission" date="2018-07" db="EMBL/GenBank/DDBJ databases">
        <title>Genomic Encyclopedia of Type Strains, Phase IV (KMG-IV): sequencing the most valuable type-strain genomes for metagenomic binning, comparative biology and taxonomic classification.</title>
        <authorList>
            <person name="Goeker M."/>
        </authorList>
    </citation>
    <scope>NUCLEOTIDE SEQUENCE [LARGE SCALE GENOMIC DNA]</scope>
    <source>
        <strain evidence="11 12">DSM 14364</strain>
    </source>
</reference>
<protein>
    <submittedName>
        <fullName evidence="11">CIC family chloride channel protein</fullName>
    </submittedName>
</protein>
<evidence type="ECO:0000256" key="5">
    <source>
        <dbReference type="ARBA" id="ARBA00023065"/>
    </source>
</evidence>
<sequence>MIGLRTRFSAFSHLRKPSGSFRLVGLSILIGVATGLMVAGIQQFVVFAQRAMLGFAAERRIALPDHASYVRIALALVCSAILVTVLSRLTAYWRTKDPIDAVEANALSGGRMSWYDATAVVIPILASVSFGASVGIEAAVTQLGAVLASRLGRRLNKPRSDLRLLVGVGSAAAIAAAYRAPIAGMLYAYELVLGTYSKRTLAPIGIGAISAVLMIWLVSGPTKPFSLEVGTNALWSDYPLAVLIGGASAFMGIAVMLLVSATERILKRFVGDETLRRVAAGLLLTLLSMRFPAVLGSGHAAIEHAVNGDIAGRQALGLLAAKGLASAASLGAGFRGGLFSASLMMGALLGQVFAWLLPFVPGAPPLSPALGAVIGMASVGASVIGSPLAMIFLVLETTGDFDATIVVAIGAISASFLTDRLFGYSFATWRFQQRGLAIEGGHDVSRLETTAISDIIRPPKRAVAVNAGLEDVRRAVSTAGARGTAVYSLNGSFAGLIDPQLVEALDAEAEDLPVVAAELVYETAPIITPRTTLAEVVDIFRTDDRPTLAVVAPDDRNNLIGCIRARDAFALASSLLDQQRREDLGIGALK</sequence>
<dbReference type="PRINTS" id="PR00762">
    <property type="entry name" value="CLCHANNEL"/>
</dbReference>
<keyword evidence="4 10" id="KW-1133">Transmembrane helix</keyword>
<evidence type="ECO:0000256" key="2">
    <source>
        <dbReference type="ARBA" id="ARBA00022448"/>
    </source>
</evidence>
<feature type="transmembrane region" description="Helical" evidence="10">
    <location>
        <begin position="238"/>
        <end position="259"/>
    </location>
</feature>
<dbReference type="Proteomes" id="UP000254925">
    <property type="component" value="Unassembled WGS sequence"/>
</dbReference>
<accession>A0A370HN49</accession>
<dbReference type="Pfam" id="PF00654">
    <property type="entry name" value="Voltage_CLC"/>
    <property type="match status" value="1"/>
</dbReference>
<feature type="transmembrane region" description="Helical" evidence="10">
    <location>
        <begin position="164"/>
        <end position="189"/>
    </location>
</feature>
<evidence type="ECO:0000313" key="11">
    <source>
        <dbReference type="EMBL" id="RDI59992.1"/>
    </source>
</evidence>
<evidence type="ECO:0000256" key="10">
    <source>
        <dbReference type="SAM" id="Phobius"/>
    </source>
</evidence>
<dbReference type="CDD" id="cd00400">
    <property type="entry name" value="Voltage_gated_ClC"/>
    <property type="match status" value="1"/>
</dbReference>
<keyword evidence="12" id="KW-1185">Reference proteome</keyword>
<keyword evidence="2" id="KW-0813">Transport</keyword>
<feature type="transmembrane region" description="Helical" evidence="10">
    <location>
        <begin position="369"/>
        <end position="395"/>
    </location>
</feature>
<evidence type="ECO:0000256" key="3">
    <source>
        <dbReference type="ARBA" id="ARBA00022692"/>
    </source>
</evidence>
<feature type="transmembrane region" description="Helical" evidence="10">
    <location>
        <begin position="201"/>
        <end position="218"/>
    </location>
</feature>
<comment type="caution">
    <text evidence="11">The sequence shown here is derived from an EMBL/GenBank/DDBJ whole genome shotgun (WGS) entry which is preliminary data.</text>
</comment>
<comment type="subcellular location">
    <subcellularLocation>
        <location evidence="1">Membrane</location>
        <topology evidence="1">Multi-pass membrane protein</topology>
    </subcellularLocation>
</comment>
<dbReference type="PANTHER" id="PTHR43427">
    <property type="entry name" value="CHLORIDE CHANNEL PROTEIN CLC-E"/>
    <property type="match status" value="1"/>
</dbReference>
<gene>
    <name evidence="11" type="ORF">DES45_103250</name>
</gene>
<dbReference type="RefSeq" id="WP_170151438.1">
    <property type="nucleotide sequence ID" value="NZ_QQBB01000003.1"/>
</dbReference>
<dbReference type="PANTHER" id="PTHR43427:SF6">
    <property type="entry name" value="CHLORIDE CHANNEL PROTEIN CLC-E"/>
    <property type="match status" value="1"/>
</dbReference>
<feature type="transmembrane region" description="Helical" evidence="10">
    <location>
        <begin position="21"/>
        <end position="48"/>
    </location>
</feature>
<keyword evidence="7" id="KW-0869">Chloride channel</keyword>
<dbReference type="InterPro" id="IPR001807">
    <property type="entry name" value="ClC"/>
</dbReference>
<feature type="transmembrane region" description="Helical" evidence="10">
    <location>
        <begin position="68"/>
        <end position="86"/>
    </location>
</feature>
<keyword evidence="6 10" id="KW-0472">Membrane</keyword>
<evidence type="ECO:0000256" key="8">
    <source>
        <dbReference type="ARBA" id="ARBA00023214"/>
    </source>
</evidence>
<keyword evidence="3 10" id="KW-0812">Transmembrane</keyword>
<keyword evidence="8" id="KW-0868">Chloride</keyword>
<dbReference type="GO" id="GO:0034707">
    <property type="term" value="C:chloride channel complex"/>
    <property type="evidence" value="ECO:0007669"/>
    <property type="project" value="UniProtKB-KW"/>
</dbReference>
<dbReference type="GO" id="GO:0005254">
    <property type="term" value="F:chloride channel activity"/>
    <property type="evidence" value="ECO:0007669"/>
    <property type="project" value="UniProtKB-KW"/>
</dbReference>
<organism evidence="11 12">
    <name type="scientific">Microvirga subterranea</name>
    <dbReference type="NCBI Taxonomy" id="186651"/>
    <lineage>
        <taxon>Bacteria</taxon>
        <taxon>Pseudomonadati</taxon>
        <taxon>Pseudomonadota</taxon>
        <taxon>Alphaproteobacteria</taxon>
        <taxon>Hyphomicrobiales</taxon>
        <taxon>Methylobacteriaceae</taxon>
        <taxon>Microvirga</taxon>
    </lineage>
</organism>
<dbReference type="InterPro" id="IPR050368">
    <property type="entry name" value="ClC-type_chloride_channel"/>
</dbReference>
<dbReference type="Gene3D" id="1.10.3080.10">
    <property type="entry name" value="Clc chloride channel"/>
    <property type="match status" value="1"/>
</dbReference>
<dbReference type="InterPro" id="IPR046342">
    <property type="entry name" value="CBS_dom_sf"/>
</dbReference>
<evidence type="ECO:0000256" key="1">
    <source>
        <dbReference type="ARBA" id="ARBA00004141"/>
    </source>
</evidence>
<dbReference type="InterPro" id="IPR014743">
    <property type="entry name" value="Cl-channel_core"/>
</dbReference>
<evidence type="ECO:0000256" key="6">
    <source>
        <dbReference type="ARBA" id="ARBA00023136"/>
    </source>
</evidence>
<name>A0A370HN49_9HYPH</name>